<accession>A0A2W0HBU6</accession>
<dbReference type="InterPro" id="IPR050325">
    <property type="entry name" value="Prot/Nucl_acid_deglycase"/>
</dbReference>
<dbReference type="InterPro" id="IPR029062">
    <property type="entry name" value="Class_I_gatase-like"/>
</dbReference>
<keyword evidence="2" id="KW-0456">Lyase</keyword>
<dbReference type="InterPro" id="IPR002818">
    <property type="entry name" value="DJ-1/PfpI"/>
</dbReference>
<dbReference type="Proteomes" id="UP000248066">
    <property type="component" value="Unassembled WGS sequence"/>
</dbReference>
<organism evidence="5 6">
    <name type="scientific">Alteribacter lacisalsi</name>
    <dbReference type="NCBI Taxonomy" id="2045244"/>
    <lineage>
        <taxon>Bacteria</taxon>
        <taxon>Bacillati</taxon>
        <taxon>Bacillota</taxon>
        <taxon>Bacilli</taxon>
        <taxon>Bacillales</taxon>
        <taxon>Bacillaceae</taxon>
        <taxon>Alteribacter</taxon>
    </lineage>
</organism>
<dbReference type="EMBL" id="PDOF01000001">
    <property type="protein sequence ID" value="PYZ98316.1"/>
    <property type="molecule type" value="Genomic_DNA"/>
</dbReference>
<dbReference type="PANTHER" id="PTHR48094:SF11">
    <property type="entry name" value="GLUTATHIONE-INDEPENDENT GLYOXALASE HSP31-RELATED"/>
    <property type="match status" value="1"/>
</dbReference>
<comment type="similarity">
    <text evidence="3">Belongs to the peptidase C56 family. HSP31-like subfamily.</text>
</comment>
<evidence type="ECO:0000259" key="4">
    <source>
        <dbReference type="Pfam" id="PF01965"/>
    </source>
</evidence>
<dbReference type="GO" id="GO:0005737">
    <property type="term" value="C:cytoplasm"/>
    <property type="evidence" value="ECO:0007669"/>
    <property type="project" value="TreeGrafter"/>
</dbReference>
<reference evidence="5 6" key="1">
    <citation type="submission" date="2017-10" db="EMBL/GenBank/DDBJ databases">
        <title>Bacillus sp. nov., a halophilic bacterium isolated from a Yangshapao Lake.</title>
        <authorList>
            <person name="Wang H."/>
        </authorList>
    </citation>
    <scope>NUCLEOTIDE SEQUENCE [LARGE SCALE GENOMIC DNA]</scope>
    <source>
        <strain evidence="5 6">YSP-3</strain>
    </source>
</reference>
<sequence length="227" mass="25157">MAKKMLMIVTGTDKINSDNKTGIWVSEFTEPYLAFREAGYDVTVASPKGGKAPLDPNSMEEDIPEEWKEAMKRLEETAELKQVSAESYEGVFLPGGHGTMFDFPDDENINSILQYFADHNFPIGAVCHGPAAFVNAVKSDGTSIIDGKKITAFTNEEEESTELDKYMPFMLETSLREKGALFELGAPWSDYAVIDGNFVTGQNPQSSLTTARAFIEVVEGQRKKKFE</sequence>
<dbReference type="PANTHER" id="PTHR48094">
    <property type="entry name" value="PROTEIN/NUCLEIC ACID DEGLYCASE DJ-1-RELATED"/>
    <property type="match status" value="1"/>
</dbReference>
<keyword evidence="5" id="KW-0315">Glutamine amidotransferase</keyword>
<dbReference type="RefSeq" id="WP_110518188.1">
    <property type="nucleotide sequence ID" value="NZ_PDOF01000001.1"/>
</dbReference>
<proteinExistence type="inferred from homology"/>
<dbReference type="SUPFAM" id="SSF52317">
    <property type="entry name" value="Class I glutamine amidotransferase-like"/>
    <property type="match status" value="1"/>
</dbReference>
<dbReference type="GO" id="GO:0019172">
    <property type="term" value="F:glyoxalase III activity"/>
    <property type="evidence" value="ECO:0007669"/>
    <property type="project" value="TreeGrafter"/>
</dbReference>
<dbReference type="GO" id="GO:0016740">
    <property type="term" value="F:transferase activity"/>
    <property type="evidence" value="ECO:0007669"/>
    <property type="project" value="UniProtKB-KW"/>
</dbReference>
<evidence type="ECO:0000313" key="6">
    <source>
        <dbReference type="Proteomes" id="UP000248066"/>
    </source>
</evidence>
<keyword evidence="5" id="KW-0808">Transferase</keyword>
<gene>
    <name evidence="5" type="ORF">CR205_06880</name>
</gene>
<evidence type="ECO:0000256" key="2">
    <source>
        <dbReference type="ARBA" id="ARBA00023239"/>
    </source>
</evidence>
<dbReference type="OrthoDB" id="9792284at2"/>
<protein>
    <submittedName>
        <fullName evidence="5">Glutamine amidotransferase</fullName>
    </submittedName>
</protein>
<dbReference type="Pfam" id="PF01965">
    <property type="entry name" value="DJ-1_PfpI"/>
    <property type="match status" value="1"/>
</dbReference>
<feature type="domain" description="DJ-1/PfpI" evidence="4">
    <location>
        <begin position="26"/>
        <end position="216"/>
    </location>
</feature>
<dbReference type="AlphaFoldDB" id="A0A2W0HBU6"/>
<dbReference type="Gene3D" id="3.40.50.880">
    <property type="match status" value="1"/>
</dbReference>
<evidence type="ECO:0000256" key="1">
    <source>
        <dbReference type="ARBA" id="ARBA00023016"/>
    </source>
</evidence>
<keyword evidence="6" id="KW-1185">Reference proteome</keyword>
<dbReference type="GO" id="GO:0019243">
    <property type="term" value="P:methylglyoxal catabolic process to D-lactate via S-lactoyl-glutathione"/>
    <property type="evidence" value="ECO:0007669"/>
    <property type="project" value="TreeGrafter"/>
</dbReference>
<dbReference type="CDD" id="cd03141">
    <property type="entry name" value="GATase1_Hsp31_like"/>
    <property type="match status" value="1"/>
</dbReference>
<comment type="caution">
    <text evidence="5">The sequence shown here is derived from an EMBL/GenBank/DDBJ whole genome shotgun (WGS) entry which is preliminary data.</text>
</comment>
<evidence type="ECO:0000313" key="5">
    <source>
        <dbReference type="EMBL" id="PYZ98316.1"/>
    </source>
</evidence>
<evidence type="ECO:0000256" key="3">
    <source>
        <dbReference type="ARBA" id="ARBA00038493"/>
    </source>
</evidence>
<keyword evidence="1" id="KW-0346">Stress response</keyword>
<name>A0A2W0HBU6_9BACI</name>